<evidence type="ECO:0000313" key="2">
    <source>
        <dbReference type="Proteomes" id="UP001234297"/>
    </source>
</evidence>
<gene>
    <name evidence="1" type="ORF">MRB53_034951</name>
</gene>
<accession>A0ACC2K386</accession>
<dbReference type="EMBL" id="CM056820">
    <property type="protein sequence ID" value="KAJ8615579.1"/>
    <property type="molecule type" value="Genomic_DNA"/>
</dbReference>
<protein>
    <submittedName>
        <fullName evidence="1">Uncharacterized protein</fullName>
    </submittedName>
</protein>
<reference evidence="1 2" key="1">
    <citation type="journal article" date="2022" name="Hortic Res">
        <title>A haplotype resolved chromosomal level avocado genome allows analysis of novel avocado genes.</title>
        <authorList>
            <person name="Nath O."/>
            <person name="Fletcher S.J."/>
            <person name="Hayward A."/>
            <person name="Shaw L.M."/>
            <person name="Masouleh A.K."/>
            <person name="Furtado A."/>
            <person name="Henry R.J."/>
            <person name="Mitter N."/>
        </authorList>
    </citation>
    <scope>NUCLEOTIDE SEQUENCE [LARGE SCALE GENOMIC DNA]</scope>
    <source>
        <strain evidence="2">cv. Hass</strain>
    </source>
</reference>
<sequence>MMTSSDLTAESLAASGRSAEKLSLPSLQSKMKCDPEGYESELRLLHRHFHSSLHLFHHQSSLNLTSSTAGIASDPAGAKDLGELTMFLAHVTPFYPKHLADFPQEVADLLRSAGRSLPSSLRCQLAQALILLVNRKTIDIGETLALFMELQILGDRALRKLAFSHVVHSIRRMNQKHKNEAKNRKLQNILYAMLQEEDELRAKRSLVVLCDLHRRRVWFDDRTANAICAACFHTSSRIMISTLSFLLGYERIEDGNDSDDSSDEDDAVMQNSQFVLSREAVYKAHHKGTSASKKKKQAKLQRVVRNIKRKQRMSSENNSSNYYSPLTHLKDAQGFVEKLFSRLQTCNERFEVKMMMLKVIARTVGLHKLILLNFYPFLQKYVQPHQRDITNLLAAAVQACHDMVPPDAVESLFRQIVNQFVHDHSRTEAIAVGLNVVREICLRMPLLMTEDLLQDLVLYKKSHEKAVSTAARSLITLFREVCPSLLVKKDRGRPTDPKARPKAFGEVNVASNVPGAELLQCDSESASDSSDDEESTAATDDEQAQLSIVGTDGVSNVTNEDMIENNGKVEEDEEEDASESHSEEDDEEEDDDDDEVDEEDNSADDVDSVDGDDEDEDDDDDNDEEDDENEDEDWESGEEKEKPKSRKRKLLEYDEQLIAGDASLRALKRLAVVKMANISSDTTDGILSNEDFRRIKVLKAKKDAKVALTQQGLIKKGSDSKFAAFKMPSSDELSVKRVDPSKLEMHVRRKLSKEERLALVKAGREERGKYQARAAVKQKKTGGLSNRQKEHKKAMPLAAKRAKVTRSRQEKKKQQKRSGKQFRGKKAWK</sequence>
<keyword evidence="2" id="KW-1185">Reference proteome</keyword>
<dbReference type="Proteomes" id="UP001234297">
    <property type="component" value="Chromosome 12"/>
</dbReference>
<comment type="caution">
    <text evidence="1">The sequence shown here is derived from an EMBL/GenBank/DDBJ whole genome shotgun (WGS) entry which is preliminary data.</text>
</comment>
<proteinExistence type="predicted"/>
<evidence type="ECO:0000313" key="1">
    <source>
        <dbReference type="EMBL" id="KAJ8615579.1"/>
    </source>
</evidence>
<name>A0ACC2K386_PERAE</name>
<organism evidence="1 2">
    <name type="scientific">Persea americana</name>
    <name type="common">Avocado</name>
    <dbReference type="NCBI Taxonomy" id="3435"/>
    <lineage>
        <taxon>Eukaryota</taxon>
        <taxon>Viridiplantae</taxon>
        <taxon>Streptophyta</taxon>
        <taxon>Embryophyta</taxon>
        <taxon>Tracheophyta</taxon>
        <taxon>Spermatophyta</taxon>
        <taxon>Magnoliopsida</taxon>
        <taxon>Magnoliidae</taxon>
        <taxon>Laurales</taxon>
        <taxon>Lauraceae</taxon>
        <taxon>Persea</taxon>
    </lineage>
</organism>